<evidence type="ECO:0000313" key="2">
    <source>
        <dbReference type="Proteomes" id="UP000326198"/>
    </source>
</evidence>
<reference evidence="1 2" key="1">
    <citation type="submission" date="2019-04" db="EMBL/GenBank/DDBJ databases">
        <title>Friends and foes A comparative genomics studyof 23 Aspergillus species from section Flavi.</title>
        <authorList>
            <consortium name="DOE Joint Genome Institute"/>
            <person name="Kjaerbolling I."/>
            <person name="Vesth T."/>
            <person name="Frisvad J.C."/>
            <person name="Nybo J.L."/>
            <person name="Theobald S."/>
            <person name="Kildgaard S."/>
            <person name="Isbrandt T."/>
            <person name="Kuo A."/>
            <person name="Sato A."/>
            <person name="Lyhne E.K."/>
            <person name="Kogle M.E."/>
            <person name="Wiebenga A."/>
            <person name="Kun R.S."/>
            <person name="Lubbers R.J."/>
            <person name="Makela M.R."/>
            <person name="Barry K."/>
            <person name="Chovatia M."/>
            <person name="Clum A."/>
            <person name="Daum C."/>
            <person name="Haridas S."/>
            <person name="He G."/>
            <person name="LaButti K."/>
            <person name="Lipzen A."/>
            <person name="Mondo S."/>
            <person name="Riley R."/>
            <person name="Salamov A."/>
            <person name="Simmons B.A."/>
            <person name="Magnuson J.K."/>
            <person name="Henrissat B."/>
            <person name="Mortensen U.H."/>
            <person name="Larsen T.O."/>
            <person name="Devries R.P."/>
            <person name="Grigoriev I.V."/>
            <person name="Machida M."/>
            <person name="Baker S.E."/>
            <person name="Andersen M.R."/>
        </authorList>
    </citation>
    <scope>NUCLEOTIDE SEQUENCE [LARGE SCALE GENOMIC DNA]</scope>
    <source>
        <strain evidence="1 2">IBT 29228</strain>
    </source>
</reference>
<accession>A0A5N7BBC2</accession>
<gene>
    <name evidence="1" type="ORF">BDV26DRAFT_303854</name>
</gene>
<proteinExistence type="predicted"/>
<name>A0A5N7BBC2_9EURO</name>
<organism evidence="1 2">
    <name type="scientific">Aspergillus bertholletiae</name>
    <dbReference type="NCBI Taxonomy" id="1226010"/>
    <lineage>
        <taxon>Eukaryota</taxon>
        <taxon>Fungi</taxon>
        <taxon>Dikarya</taxon>
        <taxon>Ascomycota</taxon>
        <taxon>Pezizomycotina</taxon>
        <taxon>Eurotiomycetes</taxon>
        <taxon>Eurotiomycetidae</taxon>
        <taxon>Eurotiales</taxon>
        <taxon>Aspergillaceae</taxon>
        <taxon>Aspergillus</taxon>
        <taxon>Aspergillus subgen. Circumdati</taxon>
    </lineage>
</organism>
<protein>
    <submittedName>
        <fullName evidence="1">Uncharacterized protein</fullName>
    </submittedName>
</protein>
<dbReference type="Proteomes" id="UP000326198">
    <property type="component" value="Unassembled WGS sequence"/>
</dbReference>
<dbReference type="EMBL" id="ML736199">
    <property type="protein sequence ID" value="KAE8379063.1"/>
    <property type="molecule type" value="Genomic_DNA"/>
</dbReference>
<dbReference type="OrthoDB" id="1577640at2759"/>
<sequence>MNMPTLTRSTNMVKILSCSEYLTENYGSLGIYVLESIIEALAHGEKGYTTDNGCLKIKAGPYEVTVNSTRSAVKVREIMIWICLTFRKTKKNSLFLSTGAMETEERRREKQQTGEKTFQDIACETLAVRRIAPLKLPSSSDCWREVFKSAVVALNPSTHLGDQCWLNVSFYQMVQITAVEYSVRVDAGLVLMGYSTALMPVRLLDEDTILWHFETAHHKSQLKISELLTTKRSWLSVQDINLLQSKKALLGWCPEANILVGTDRLHADVKWSDGKIKRTTMRWTGANLQIQAQASLAAQMGATGGLTFERTLNTLQFTSNSNYMMCLTNGKEEQTVLYDGLEERGWLVPLVCVLHHMLLAWASRHADKEKLASMPKAAPSFDGGEASFATLKNQGDFAILGSGMDRVTIRDLVMAFSINLAKTVTKKRSTHNIIGYEFMDIVTENSQSELKKYRVKKNGISWVPLLGEVSCLVCSGLGDAILGKRNSSPGSACNRLPLGVGLMAATMVSINRLSGRNGSPGSPFEICPHHHQTQTCWENAQFLQDIHNGPSYPLEAEQAKDGADEFTKGENGVVVFGGMKDGLVRLVVWNIHLRRYM</sequence>
<evidence type="ECO:0000313" key="1">
    <source>
        <dbReference type="EMBL" id="KAE8379063.1"/>
    </source>
</evidence>
<dbReference type="AlphaFoldDB" id="A0A5N7BBC2"/>
<keyword evidence="2" id="KW-1185">Reference proteome</keyword>